<accession>A0ABY7WQE9</accession>
<sequence length="917" mass="102663">MRHFAIPRALLLLVWLAIGLWPVYAQQQHPPYMAKASYAEKIYLQLDADVYTNDQTIWFKAVVLESSSHFPSMFSGVLHVELIAPNEQIVATKRIKLDQGSGHGAFELRKSDPTGKYLLRAYTEWNHNFGNDFVFSRYLDIFPVTQETKMAPIIDIKLDAYAENSYRLQAKLFPRLLDPAHQKQLTVQLVVDGQKDSLTLKESKQGYYILDYPLKPHANTATIHLYTANGIRYVKSLAMPHAPIDLQFFPEGGEWTYHVPTKIGFKAIDQLGKGIAVSGKIRNNQGDTICSFQSNHLGMGSVKLIANKGDSYHAVLDSLADSDSRTISAGYPLPAPTDKGYSLSLAHVDQAIAVHIHQGSMLADSLFVQVSCRGTLYYLLKILPKTQRVSTSLPKHTLPEGIILFTLLDQDMRPIAERLIFNERPETRLTIQASSAKDHYGKRSKTALQIQVKPPQGNPKEAKLSMMAVGRDHIGQKLASRQNILTHFLLQSELRGLIEEPNHYFQGDSATRFADLDALMLTQGWRNYKYDEPVPQKFSFVPAFSPSISGDVSGVISKKKQAGVQLSLMGFGASNIIQVQNSDSLGRFYFQFPDQYTDTLNVVLQTAHKTGKKRDYTINLNKRHVLEMNYDPLQSLTRIDSVTSRLASTRQERSRQQTAQDFNNEGIRIAEVVVEGKVRSAQEQKVLDTYGEADVVISGKAIQDKEAKWSYGLYSVLLFNFPKDIRIERSGGTPGYLVAGVHGPEKTLVVVDGIPVPGYAYDLIPNFPPSEVKSFEIIRFAKNFANLFVQTYPDTSPLSIPMVGHVIAIYTHAGQGMYAVRKPVGITQTAVPVYSPTITFYTPRYESPADEATDKADWRTLLHWLPNISTDALGNADVHFYNSDNLGEVTVVIEAFNADGEIGYTEWRYAVDERAVE</sequence>
<protein>
    <recommendedName>
        <fullName evidence="3">TonB-dependent Receptor Plug Domain</fullName>
    </recommendedName>
</protein>
<name>A0ABY7WQE9_9SPHI</name>
<dbReference type="Gene3D" id="2.60.40.1930">
    <property type="match status" value="1"/>
</dbReference>
<evidence type="ECO:0000313" key="2">
    <source>
        <dbReference type="Proteomes" id="UP001221558"/>
    </source>
</evidence>
<organism evidence="1 2">
    <name type="scientific">Sphingobacterium oryzagri</name>
    <dbReference type="NCBI Taxonomy" id="3025669"/>
    <lineage>
        <taxon>Bacteria</taxon>
        <taxon>Pseudomonadati</taxon>
        <taxon>Bacteroidota</taxon>
        <taxon>Sphingobacteriia</taxon>
        <taxon>Sphingobacteriales</taxon>
        <taxon>Sphingobacteriaceae</taxon>
        <taxon>Sphingobacterium</taxon>
    </lineage>
</organism>
<reference evidence="1 2" key="1">
    <citation type="submission" date="2023-02" db="EMBL/GenBank/DDBJ databases">
        <title>Genome sequence of Sphingobacterium sp. KACC 22765.</title>
        <authorList>
            <person name="Kim S."/>
            <person name="Heo J."/>
            <person name="Kwon S.-W."/>
        </authorList>
    </citation>
    <scope>NUCLEOTIDE SEQUENCE [LARGE SCALE GENOMIC DNA]</scope>
    <source>
        <strain evidence="1 2">KACC 22765</strain>
    </source>
</reference>
<dbReference type="Proteomes" id="UP001221558">
    <property type="component" value="Chromosome"/>
</dbReference>
<gene>
    <name evidence="1" type="ORF">PQ465_04045</name>
</gene>
<evidence type="ECO:0008006" key="3">
    <source>
        <dbReference type="Google" id="ProtNLM"/>
    </source>
</evidence>
<proteinExistence type="predicted"/>
<evidence type="ECO:0000313" key="1">
    <source>
        <dbReference type="EMBL" id="WDF69554.1"/>
    </source>
</evidence>
<dbReference type="EMBL" id="CP117880">
    <property type="protein sequence ID" value="WDF69554.1"/>
    <property type="molecule type" value="Genomic_DNA"/>
</dbReference>
<keyword evidence="2" id="KW-1185">Reference proteome</keyword>
<dbReference type="RefSeq" id="WP_274268268.1">
    <property type="nucleotide sequence ID" value="NZ_CP117880.1"/>
</dbReference>